<dbReference type="InterPro" id="IPR032974">
    <property type="entry name" value="Polypren_kinase"/>
</dbReference>
<dbReference type="InParanoid" id="A5DXN6"/>
<evidence type="ECO:0000256" key="6">
    <source>
        <dbReference type="ARBA" id="ARBA00022777"/>
    </source>
</evidence>
<keyword evidence="4" id="KW-0808">Transferase</keyword>
<evidence type="ECO:0000256" key="9">
    <source>
        <dbReference type="ARBA" id="ARBA00023136"/>
    </source>
</evidence>
<evidence type="ECO:0000256" key="11">
    <source>
        <dbReference type="SAM" id="Phobius"/>
    </source>
</evidence>
<dbReference type="FunCoup" id="A5DXN6">
    <property type="interactions" value="69"/>
</dbReference>
<dbReference type="Proteomes" id="UP000001996">
    <property type="component" value="Unassembled WGS sequence"/>
</dbReference>
<dbReference type="HOGENOM" id="CLU_031307_0_0_1"/>
<feature type="transmembrane region" description="Helical" evidence="11">
    <location>
        <begin position="418"/>
        <end position="440"/>
    </location>
</feature>
<protein>
    <recommendedName>
        <fullName evidence="3">dolichol kinase</fullName>
        <ecNumber evidence="3">2.7.1.108</ecNumber>
    </recommendedName>
</protein>
<keyword evidence="5 11" id="KW-0812">Transmembrane</keyword>
<keyword evidence="7" id="KW-0256">Endoplasmic reticulum</keyword>
<dbReference type="OrthoDB" id="377083at2759"/>
<feature type="transmembrane region" description="Helical" evidence="11">
    <location>
        <begin position="500"/>
        <end position="519"/>
    </location>
</feature>
<dbReference type="PANTHER" id="PTHR13205">
    <property type="entry name" value="TRANSMEMBRANE PROTEIN 15-RELATED"/>
    <property type="match status" value="1"/>
</dbReference>
<feature type="region of interest" description="Disordered" evidence="10">
    <location>
        <begin position="240"/>
        <end position="260"/>
    </location>
</feature>
<gene>
    <name evidence="12" type="ORF">LELG_02123</name>
</gene>
<evidence type="ECO:0000256" key="5">
    <source>
        <dbReference type="ARBA" id="ARBA00022692"/>
    </source>
</evidence>
<feature type="region of interest" description="Disordered" evidence="10">
    <location>
        <begin position="1"/>
        <end position="61"/>
    </location>
</feature>
<dbReference type="AlphaFoldDB" id="A5DXN6"/>
<organism evidence="12 13">
    <name type="scientific">Lodderomyces elongisporus (strain ATCC 11503 / CBS 2605 / JCM 1781 / NBRC 1676 / NRRL YB-4239)</name>
    <name type="common">Yeast</name>
    <name type="synonym">Saccharomyces elongisporus</name>
    <dbReference type="NCBI Taxonomy" id="379508"/>
    <lineage>
        <taxon>Eukaryota</taxon>
        <taxon>Fungi</taxon>
        <taxon>Dikarya</taxon>
        <taxon>Ascomycota</taxon>
        <taxon>Saccharomycotina</taxon>
        <taxon>Pichiomycetes</taxon>
        <taxon>Debaryomycetaceae</taxon>
        <taxon>Candida/Lodderomyces clade</taxon>
        <taxon>Lodderomyces</taxon>
    </lineage>
</organism>
<name>A5DXN6_LODEL</name>
<dbReference type="eggNOG" id="KOG2468">
    <property type="taxonomic scope" value="Eukaryota"/>
</dbReference>
<feature type="compositionally biased region" description="Basic residues" evidence="10">
    <location>
        <begin position="1"/>
        <end position="11"/>
    </location>
</feature>
<feature type="transmembrane region" description="Helical" evidence="11">
    <location>
        <begin position="215"/>
        <end position="233"/>
    </location>
</feature>
<feature type="transmembrane region" description="Helical" evidence="11">
    <location>
        <begin position="475"/>
        <end position="493"/>
    </location>
</feature>
<feature type="transmembrane region" description="Helical" evidence="11">
    <location>
        <begin position="150"/>
        <end position="167"/>
    </location>
</feature>
<evidence type="ECO:0000313" key="12">
    <source>
        <dbReference type="EMBL" id="EDK43944.1"/>
    </source>
</evidence>
<dbReference type="GO" id="GO:0005789">
    <property type="term" value="C:endoplasmic reticulum membrane"/>
    <property type="evidence" value="ECO:0007669"/>
    <property type="project" value="UniProtKB-SubCell"/>
</dbReference>
<proteinExistence type="inferred from homology"/>
<evidence type="ECO:0000256" key="10">
    <source>
        <dbReference type="SAM" id="MobiDB-lite"/>
    </source>
</evidence>
<feature type="transmembrane region" description="Helical" evidence="11">
    <location>
        <begin position="89"/>
        <end position="107"/>
    </location>
</feature>
<evidence type="ECO:0000256" key="4">
    <source>
        <dbReference type="ARBA" id="ARBA00022679"/>
    </source>
</evidence>
<comment type="similarity">
    <text evidence="2">Belongs to the polyprenol kinase family.</text>
</comment>
<keyword evidence="9 11" id="KW-0472">Membrane</keyword>
<evidence type="ECO:0000313" key="13">
    <source>
        <dbReference type="Proteomes" id="UP000001996"/>
    </source>
</evidence>
<evidence type="ECO:0000256" key="3">
    <source>
        <dbReference type="ARBA" id="ARBA00012132"/>
    </source>
</evidence>
<dbReference type="VEuPathDB" id="FungiDB:LELG_02123"/>
<evidence type="ECO:0000256" key="1">
    <source>
        <dbReference type="ARBA" id="ARBA00004477"/>
    </source>
</evidence>
<dbReference type="GeneID" id="5234583"/>
<evidence type="ECO:0000256" key="2">
    <source>
        <dbReference type="ARBA" id="ARBA00010794"/>
    </source>
</evidence>
<keyword evidence="13" id="KW-1185">Reference proteome</keyword>
<feature type="transmembrane region" description="Helical" evidence="11">
    <location>
        <begin position="372"/>
        <end position="397"/>
    </location>
</feature>
<feature type="transmembrane region" description="Helical" evidence="11">
    <location>
        <begin position="539"/>
        <end position="556"/>
    </location>
</feature>
<dbReference type="KEGG" id="lel:PVL30_002095"/>
<keyword evidence="8 11" id="KW-1133">Transmembrane helix</keyword>
<feature type="transmembrane region" description="Helical" evidence="11">
    <location>
        <begin position="119"/>
        <end position="138"/>
    </location>
</feature>
<evidence type="ECO:0000256" key="7">
    <source>
        <dbReference type="ARBA" id="ARBA00022824"/>
    </source>
</evidence>
<dbReference type="GO" id="GO:0043048">
    <property type="term" value="P:dolichyl monophosphate biosynthetic process"/>
    <property type="evidence" value="ECO:0007669"/>
    <property type="project" value="TreeGrafter"/>
</dbReference>
<dbReference type="OMA" id="KNWENTF"/>
<feature type="compositionally biased region" description="Basic and acidic residues" evidence="10">
    <location>
        <begin position="36"/>
        <end position="47"/>
    </location>
</feature>
<sequence>MTTRSSKRLKKSNSPPKEDVTTRSTASIFRNVDPQTFKEIEKEEQKKSQHLSTSEQSSTINQQEDLSNVGFPLRYVYQFQDFLNDNLSVLKGAQILVFGLFIQLTYLRQDMIAHLKVTLPMIFFNLIGVVGCMVLSVVKSKEEFVKPPEFGYFYSVFIPTFLNILYYEPSWFLVNCALNYFICDKMNPIFNLISSIMFYEIYKDEAKATIPTAQFIQYALTMLFFSYALNYLSKSNEEADDKKSAKEDQSGKEKENKPGNDESVLILETEQLHSLRKSEIQLISILLINLLFNPALSENKLPLLIFQKLVISLTATSFLFYPVYAYLPELVAVVSFLGTFSFLTIYQLNPVLSENALVWLYEYTAVSPERLFLFKCWVSAAIVSVPIVFYIAGLFRLNFRRKIWHVLLIAALTFRRSILFDQIEFTLIALVGMIIIFLLVEGVRLTNDSSFLGKFLSKQLAQFQDAKDLGTLNLSYIYLITGATIPIAYDYLLHKDSVSIIRYLGLISIGVGDTFASVIGQKFGSFKWKGSNKSVQGTVAFIFSSLLAAAVVDHLNKGNAQYTSIGNWENFLVAIILGGVLEGVADLNDNYLIPTFIPLALELVNRFYND</sequence>
<dbReference type="PANTHER" id="PTHR13205:SF15">
    <property type="entry name" value="DOLICHOL KINASE"/>
    <property type="match status" value="1"/>
</dbReference>
<dbReference type="GO" id="GO:0004168">
    <property type="term" value="F:dolichol kinase activity"/>
    <property type="evidence" value="ECO:0007669"/>
    <property type="project" value="UniProtKB-EC"/>
</dbReference>
<dbReference type="EMBL" id="CH981525">
    <property type="protein sequence ID" value="EDK43944.1"/>
    <property type="molecule type" value="Genomic_DNA"/>
</dbReference>
<dbReference type="STRING" id="379508.A5DXN6"/>
<accession>A5DXN6</accession>
<comment type="subcellular location">
    <subcellularLocation>
        <location evidence="1">Endoplasmic reticulum membrane</location>
        <topology evidence="1">Multi-pass membrane protein</topology>
    </subcellularLocation>
</comment>
<reference evidence="12 13" key="1">
    <citation type="journal article" date="2009" name="Nature">
        <title>Evolution of pathogenicity and sexual reproduction in eight Candida genomes.</title>
        <authorList>
            <person name="Butler G."/>
            <person name="Rasmussen M.D."/>
            <person name="Lin M.F."/>
            <person name="Santos M.A."/>
            <person name="Sakthikumar S."/>
            <person name="Munro C.A."/>
            <person name="Rheinbay E."/>
            <person name="Grabherr M."/>
            <person name="Forche A."/>
            <person name="Reedy J.L."/>
            <person name="Agrafioti I."/>
            <person name="Arnaud M.B."/>
            <person name="Bates S."/>
            <person name="Brown A.J."/>
            <person name="Brunke S."/>
            <person name="Costanzo M.C."/>
            <person name="Fitzpatrick D.A."/>
            <person name="de Groot P.W."/>
            <person name="Harris D."/>
            <person name="Hoyer L.L."/>
            <person name="Hube B."/>
            <person name="Klis F.M."/>
            <person name="Kodira C."/>
            <person name="Lennard N."/>
            <person name="Logue M.E."/>
            <person name="Martin R."/>
            <person name="Neiman A.M."/>
            <person name="Nikolaou E."/>
            <person name="Quail M.A."/>
            <person name="Quinn J."/>
            <person name="Santos M.C."/>
            <person name="Schmitzberger F.F."/>
            <person name="Sherlock G."/>
            <person name="Shah P."/>
            <person name="Silverstein K.A."/>
            <person name="Skrzypek M.S."/>
            <person name="Soll D."/>
            <person name="Staggs R."/>
            <person name="Stansfield I."/>
            <person name="Stumpf M.P."/>
            <person name="Sudbery P.E."/>
            <person name="Srikantha T."/>
            <person name="Zeng Q."/>
            <person name="Berman J."/>
            <person name="Berriman M."/>
            <person name="Heitman J."/>
            <person name="Gow N.A."/>
            <person name="Lorenz M.C."/>
            <person name="Birren B.W."/>
            <person name="Kellis M."/>
            <person name="Cuomo C.A."/>
        </authorList>
    </citation>
    <scope>NUCLEOTIDE SEQUENCE [LARGE SCALE GENOMIC DNA]</scope>
    <source>
        <strain evidence="13">ATCC 11503 / BCRC 21390 / CBS 2605 / JCM 1781 / NBRC 1676 / NRRL YB-4239</strain>
    </source>
</reference>
<evidence type="ECO:0000256" key="8">
    <source>
        <dbReference type="ARBA" id="ARBA00022989"/>
    </source>
</evidence>
<keyword evidence="6" id="KW-0418">Kinase</keyword>
<dbReference type="EC" id="2.7.1.108" evidence="3"/>
<feature type="compositionally biased region" description="Polar residues" evidence="10">
    <location>
        <begin position="50"/>
        <end position="61"/>
    </location>
</feature>